<dbReference type="PROSITE" id="PS50026">
    <property type="entry name" value="EGF_3"/>
    <property type="match status" value="2"/>
</dbReference>
<keyword evidence="3 5" id="KW-1015">Disulfide bond</keyword>
<dbReference type="CDD" id="cd00054">
    <property type="entry name" value="EGF_CA"/>
    <property type="match status" value="2"/>
</dbReference>
<dbReference type="PROSITE" id="PS00022">
    <property type="entry name" value="EGF_1"/>
    <property type="match status" value="2"/>
</dbReference>
<dbReference type="PROSITE" id="PS01186">
    <property type="entry name" value="EGF_2"/>
    <property type="match status" value="2"/>
</dbReference>
<keyword evidence="6" id="KW-0732">Signal</keyword>
<reference evidence="8 9" key="1">
    <citation type="journal article" date="2020" name="Nature">
        <title>Six reference-quality genomes reveal evolution of bat adaptations.</title>
        <authorList>
            <person name="Jebb D."/>
            <person name="Huang Z."/>
            <person name="Pippel M."/>
            <person name="Hughes G.M."/>
            <person name="Lavrichenko K."/>
            <person name="Devanna P."/>
            <person name="Winkler S."/>
            <person name="Jermiin L.S."/>
            <person name="Skirmuntt E.C."/>
            <person name="Katzourakis A."/>
            <person name="Burkitt-Gray L."/>
            <person name="Ray D.A."/>
            <person name="Sullivan K.A.M."/>
            <person name="Roscito J.G."/>
            <person name="Kirilenko B.M."/>
            <person name="Davalos L.M."/>
            <person name="Corthals A.P."/>
            <person name="Power M.L."/>
            <person name="Jones G."/>
            <person name="Ransome R.D."/>
            <person name="Dechmann D.K.N."/>
            <person name="Locatelli A.G."/>
            <person name="Puechmaille S.J."/>
            <person name="Fedrigo O."/>
            <person name="Jarvis E.D."/>
            <person name="Hiller M."/>
            <person name="Vernes S.C."/>
            <person name="Myers E.W."/>
            <person name="Teeling E.C."/>
        </authorList>
    </citation>
    <scope>NUCLEOTIDE SEQUENCE [LARGE SCALE GENOMIC DNA]</scope>
    <source>
        <strain evidence="8">MRouAeg1</strain>
        <tissue evidence="8">Muscle</tissue>
    </source>
</reference>
<keyword evidence="9" id="KW-1185">Reference proteome</keyword>
<dbReference type="InterPro" id="IPR001881">
    <property type="entry name" value="EGF-like_Ca-bd_dom"/>
</dbReference>
<comment type="caution">
    <text evidence="8">The sequence shown here is derived from an EMBL/GenBank/DDBJ whole genome shotgun (WGS) entry which is preliminary data.</text>
</comment>
<dbReference type="SUPFAM" id="SSF57196">
    <property type="entry name" value="EGF/Laminin"/>
    <property type="match status" value="2"/>
</dbReference>
<dbReference type="Pfam" id="PF00008">
    <property type="entry name" value="EGF"/>
    <property type="match status" value="2"/>
</dbReference>
<dbReference type="GO" id="GO:0005509">
    <property type="term" value="F:calcium ion binding"/>
    <property type="evidence" value="ECO:0007669"/>
    <property type="project" value="InterPro"/>
</dbReference>
<accession>A0A7J8EZA5</accession>
<dbReference type="AlphaFoldDB" id="A0A7J8EZA5"/>
<dbReference type="Gene3D" id="2.10.25.10">
    <property type="entry name" value="Laminin"/>
    <property type="match status" value="2"/>
</dbReference>
<dbReference type="InterPro" id="IPR051022">
    <property type="entry name" value="Notch_Cell-Fate_Det"/>
</dbReference>
<feature type="domain" description="EGF-like" evidence="7">
    <location>
        <begin position="22"/>
        <end position="60"/>
    </location>
</feature>
<name>A0A7J8EZA5_ROUAE</name>
<keyword evidence="1 5" id="KW-0245">EGF-like domain</keyword>
<evidence type="ECO:0000256" key="4">
    <source>
        <dbReference type="ARBA" id="ARBA00023180"/>
    </source>
</evidence>
<keyword evidence="4" id="KW-0325">Glycoprotein</keyword>
<evidence type="ECO:0000256" key="1">
    <source>
        <dbReference type="ARBA" id="ARBA00022536"/>
    </source>
</evidence>
<feature type="disulfide bond" evidence="5">
    <location>
        <begin position="31"/>
        <end position="48"/>
    </location>
</feature>
<protein>
    <submittedName>
        <fullName evidence="8">EGF like repeats and discoidin domains 3</fullName>
    </submittedName>
</protein>
<organism evidence="8 9">
    <name type="scientific">Rousettus aegyptiacus</name>
    <name type="common">Egyptian fruit bat</name>
    <name type="synonym">Pteropus aegyptiacus</name>
    <dbReference type="NCBI Taxonomy" id="9407"/>
    <lineage>
        <taxon>Eukaryota</taxon>
        <taxon>Metazoa</taxon>
        <taxon>Chordata</taxon>
        <taxon>Craniata</taxon>
        <taxon>Vertebrata</taxon>
        <taxon>Euteleostomi</taxon>
        <taxon>Mammalia</taxon>
        <taxon>Eutheria</taxon>
        <taxon>Laurasiatheria</taxon>
        <taxon>Chiroptera</taxon>
        <taxon>Yinpterochiroptera</taxon>
        <taxon>Pteropodoidea</taxon>
        <taxon>Pteropodidae</taxon>
        <taxon>Rousettinae</taxon>
        <taxon>Rousettus</taxon>
    </lineage>
</organism>
<comment type="caution">
    <text evidence="5">Lacks conserved residue(s) required for the propagation of feature annotation.</text>
</comment>
<keyword evidence="2" id="KW-0677">Repeat</keyword>
<dbReference type="EMBL" id="JACASE010000008">
    <property type="protein sequence ID" value="KAF6440392.1"/>
    <property type="molecule type" value="Genomic_DNA"/>
</dbReference>
<feature type="disulfide bond" evidence="5">
    <location>
        <begin position="50"/>
        <end position="59"/>
    </location>
</feature>
<sequence>MKRSLAAWLLVGLSLCVPPFCKGDICDPNPCENGGICLSGLSEDSFSCECPDGFTGPNCSSVVEVASDEEEPTSAGPCIPNPCHNGGTCEISEAYRGDTFIGYVCKCSRGFNGIHCQHSKLSVIILLLLLLIVQYASHYHSCLQQTNRIFEWQRVSAIG</sequence>
<dbReference type="FunFam" id="2.10.25.10:FF:000226">
    <property type="entry name" value="EGF-like repeat and discoidin I-like domain-containing protein 3"/>
    <property type="match status" value="1"/>
</dbReference>
<dbReference type="InterPro" id="IPR000742">
    <property type="entry name" value="EGF"/>
</dbReference>
<gene>
    <name evidence="8" type="ORF">HJG63_004275</name>
</gene>
<proteinExistence type="predicted"/>
<feature type="domain" description="EGF-like" evidence="7">
    <location>
        <begin position="74"/>
        <end position="117"/>
    </location>
</feature>
<dbReference type="FunFam" id="2.10.25.10:FF:000447">
    <property type="entry name" value="EGF-like repeat and discoidin I-like domain-containing protein 3"/>
    <property type="match status" value="1"/>
</dbReference>
<dbReference type="SMART" id="SM00179">
    <property type="entry name" value="EGF_CA"/>
    <property type="match status" value="1"/>
</dbReference>
<feature type="signal peptide" evidence="6">
    <location>
        <begin position="1"/>
        <end position="23"/>
    </location>
</feature>
<evidence type="ECO:0000256" key="5">
    <source>
        <dbReference type="PROSITE-ProRule" id="PRU00076"/>
    </source>
</evidence>
<evidence type="ECO:0000256" key="6">
    <source>
        <dbReference type="SAM" id="SignalP"/>
    </source>
</evidence>
<evidence type="ECO:0000256" key="3">
    <source>
        <dbReference type="ARBA" id="ARBA00023157"/>
    </source>
</evidence>
<dbReference type="SMART" id="SM00181">
    <property type="entry name" value="EGF"/>
    <property type="match status" value="2"/>
</dbReference>
<dbReference type="Proteomes" id="UP000593571">
    <property type="component" value="Unassembled WGS sequence"/>
</dbReference>
<feature type="disulfide bond" evidence="5">
    <location>
        <begin position="107"/>
        <end position="116"/>
    </location>
</feature>
<feature type="chain" id="PRO_5029804737" evidence="6">
    <location>
        <begin position="24"/>
        <end position="159"/>
    </location>
</feature>
<dbReference type="PANTHER" id="PTHR24049">
    <property type="entry name" value="CRUMBS FAMILY MEMBER"/>
    <property type="match status" value="1"/>
</dbReference>
<evidence type="ECO:0000313" key="8">
    <source>
        <dbReference type="EMBL" id="KAF6440392.1"/>
    </source>
</evidence>
<evidence type="ECO:0000313" key="9">
    <source>
        <dbReference type="Proteomes" id="UP000593571"/>
    </source>
</evidence>
<evidence type="ECO:0000256" key="2">
    <source>
        <dbReference type="ARBA" id="ARBA00022737"/>
    </source>
</evidence>
<evidence type="ECO:0000259" key="7">
    <source>
        <dbReference type="PROSITE" id="PS50026"/>
    </source>
</evidence>